<keyword evidence="2 3" id="KW-0040">ANK repeat</keyword>
<protein>
    <recommendedName>
        <fullName evidence="7">Ankyrin repeat domain-containing protein</fullName>
    </recommendedName>
</protein>
<evidence type="ECO:0000256" key="4">
    <source>
        <dbReference type="SAM" id="MobiDB-lite"/>
    </source>
</evidence>
<comment type="caution">
    <text evidence="5">The sequence shown here is derived from an EMBL/GenBank/DDBJ whole genome shotgun (WGS) entry which is preliminary data.</text>
</comment>
<organism evidence="5 6">
    <name type="scientific">Heterodera schachtii</name>
    <name type="common">Sugarbeet cyst nematode worm</name>
    <name type="synonym">Tylenchus schachtii</name>
    <dbReference type="NCBI Taxonomy" id="97005"/>
    <lineage>
        <taxon>Eukaryota</taxon>
        <taxon>Metazoa</taxon>
        <taxon>Ecdysozoa</taxon>
        <taxon>Nematoda</taxon>
        <taxon>Chromadorea</taxon>
        <taxon>Rhabditida</taxon>
        <taxon>Tylenchina</taxon>
        <taxon>Tylenchomorpha</taxon>
        <taxon>Tylenchoidea</taxon>
        <taxon>Heteroderidae</taxon>
        <taxon>Heteroderinae</taxon>
        <taxon>Heterodera</taxon>
    </lineage>
</organism>
<evidence type="ECO:0008006" key="7">
    <source>
        <dbReference type="Google" id="ProtNLM"/>
    </source>
</evidence>
<dbReference type="EMBL" id="JBICCN010000298">
    <property type="protein sequence ID" value="KAL3079980.1"/>
    <property type="molecule type" value="Genomic_DNA"/>
</dbReference>
<dbReference type="PANTHER" id="PTHR24201">
    <property type="entry name" value="ANK_REP_REGION DOMAIN-CONTAINING PROTEIN"/>
    <property type="match status" value="1"/>
</dbReference>
<dbReference type="AlphaFoldDB" id="A0ABD2IRQ9"/>
<dbReference type="Proteomes" id="UP001620645">
    <property type="component" value="Unassembled WGS sequence"/>
</dbReference>
<dbReference type="InterPro" id="IPR002110">
    <property type="entry name" value="Ankyrin_rpt"/>
</dbReference>
<name>A0ABD2IRQ9_HETSC</name>
<sequence length="112" mass="12550">MAQEHADLHRQFWQGYTLNFLVEHGADLQHVDLDGHSALMWAVINGKIEMARHLVAFGADINQRNMDGKRAQDFAEESGNAEMVAIFRTTATDNGRHAAEGTDGQQNDQQQM</sequence>
<evidence type="ECO:0000256" key="2">
    <source>
        <dbReference type="ARBA" id="ARBA00023043"/>
    </source>
</evidence>
<dbReference type="SUPFAM" id="SSF48403">
    <property type="entry name" value="Ankyrin repeat"/>
    <property type="match status" value="1"/>
</dbReference>
<accession>A0ABD2IRQ9</accession>
<dbReference type="PANTHER" id="PTHR24201:SF15">
    <property type="entry name" value="ANKYRIN REPEAT DOMAIN-CONTAINING PROTEIN 66"/>
    <property type="match status" value="1"/>
</dbReference>
<dbReference type="Gene3D" id="1.25.40.20">
    <property type="entry name" value="Ankyrin repeat-containing domain"/>
    <property type="match status" value="1"/>
</dbReference>
<feature type="compositionally biased region" description="Polar residues" evidence="4">
    <location>
        <begin position="103"/>
        <end position="112"/>
    </location>
</feature>
<dbReference type="Pfam" id="PF12796">
    <property type="entry name" value="Ank_2"/>
    <property type="match status" value="1"/>
</dbReference>
<dbReference type="InterPro" id="IPR036770">
    <property type="entry name" value="Ankyrin_rpt-contain_sf"/>
</dbReference>
<evidence type="ECO:0000313" key="5">
    <source>
        <dbReference type="EMBL" id="KAL3079980.1"/>
    </source>
</evidence>
<reference evidence="5 6" key="1">
    <citation type="submission" date="2024-10" db="EMBL/GenBank/DDBJ databases">
        <authorList>
            <person name="Kim D."/>
        </authorList>
    </citation>
    <scope>NUCLEOTIDE SEQUENCE [LARGE SCALE GENOMIC DNA]</scope>
    <source>
        <strain evidence="5">Taebaek</strain>
    </source>
</reference>
<proteinExistence type="predicted"/>
<keyword evidence="1" id="KW-0677">Repeat</keyword>
<keyword evidence="6" id="KW-1185">Reference proteome</keyword>
<evidence type="ECO:0000256" key="1">
    <source>
        <dbReference type="ARBA" id="ARBA00022737"/>
    </source>
</evidence>
<evidence type="ECO:0000256" key="3">
    <source>
        <dbReference type="PROSITE-ProRule" id="PRU00023"/>
    </source>
</evidence>
<dbReference type="PROSITE" id="PS50088">
    <property type="entry name" value="ANK_REPEAT"/>
    <property type="match status" value="1"/>
</dbReference>
<dbReference type="PROSITE" id="PS50297">
    <property type="entry name" value="ANK_REP_REGION"/>
    <property type="match status" value="1"/>
</dbReference>
<dbReference type="SMART" id="SM00248">
    <property type="entry name" value="ANK"/>
    <property type="match status" value="1"/>
</dbReference>
<feature type="region of interest" description="Disordered" evidence="4">
    <location>
        <begin position="90"/>
        <end position="112"/>
    </location>
</feature>
<feature type="repeat" description="ANK" evidence="3">
    <location>
        <begin position="34"/>
        <end position="66"/>
    </location>
</feature>
<evidence type="ECO:0000313" key="6">
    <source>
        <dbReference type="Proteomes" id="UP001620645"/>
    </source>
</evidence>
<dbReference type="InterPro" id="IPR050776">
    <property type="entry name" value="Ank_Repeat/CDKN_Inhibitor"/>
</dbReference>
<gene>
    <name evidence="5" type="ORF">niasHS_011474</name>
</gene>